<keyword evidence="5" id="KW-1185">Reference proteome</keyword>
<dbReference type="PANTHER" id="PTHR31793:SF27">
    <property type="entry name" value="NOVEL THIOESTERASE SUPERFAMILY DOMAIN AND SAPOSIN A-TYPE DOMAIN CONTAINING PROTEIN (0610012H03RIK)"/>
    <property type="match status" value="1"/>
</dbReference>
<dbReference type="RefSeq" id="WP_317082064.1">
    <property type="nucleotide sequence ID" value="NZ_CP136594.1"/>
</dbReference>
<dbReference type="CDD" id="cd00586">
    <property type="entry name" value="4HBT"/>
    <property type="match status" value="1"/>
</dbReference>
<evidence type="ECO:0000259" key="3">
    <source>
        <dbReference type="Pfam" id="PF03061"/>
    </source>
</evidence>
<dbReference type="InterPro" id="IPR029069">
    <property type="entry name" value="HotDog_dom_sf"/>
</dbReference>
<dbReference type="GO" id="GO:0047617">
    <property type="term" value="F:fatty acyl-CoA hydrolase activity"/>
    <property type="evidence" value="ECO:0007669"/>
    <property type="project" value="TreeGrafter"/>
</dbReference>
<name>A0AA97I0S0_9SPHN</name>
<sequence length="171" mass="19264">MERQARELSMMNNDDPRAGFRLIHPLRVRYNEADMQGIVFNANYLVYADIGITAYFRALAEATFPEETSLHAADFLGHFGGDCWVRHADVDFRAPAHADEMLDVALRITRFGRTSFSTLVHIIRDGTLLNAVKLTQVWFDRETEKVSPVAEGFIEAVNAFETISPTREGAA</sequence>
<protein>
    <submittedName>
        <fullName evidence="4">Thioesterase family protein</fullName>
        <ecNumber evidence="4">3.1.2.-</ecNumber>
    </submittedName>
</protein>
<organism evidence="4 5">
    <name type="scientific">Alterisphingorhabdus coralli</name>
    <dbReference type="NCBI Taxonomy" id="3071408"/>
    <lineage>
        <taxon>Bacteria</taxon>
        <taxon>Pseudomonadati</taxon>
        <taxon>Pseudomonadota</taxon>
        <taxon>Alphaproteobacteria</taxon>
        <taxon>Sphingomonadales</taxon>
        <taxon>Sphingomonadaceae</taxon>
        <taxon>Alterisphingorhabdus (ex Yan et al. 2024)</taxon>
    </lineage>
</organism>
<evidence type="ECO:0000313" key="4">
    <source>
        <dbReference type="EMBL" id="WOE75287.1"/>
    </source>
</evidence>
<evidence type="ECO:0000256" key="2">
    <source>
        <dbReference type="ARBA" id="ARBA00022801"/>
    </source>
</evidence>
<dbReference type="Proteomes" id="UP001302429">
    <property type="component" value="Chromosome"/>
</dbReference>
<dbReference type="InterPro" id="IPR050563">
    <property type="entry name" value="4-hydroxybenzoyl-CoA_TE"/>
</dbReference>
<dbReference type="AlphaFoldDB" id="A0AA97I0S0"/>
<evidence type="ECO:0000256" key="1">
    <source>
        <dbReference type="ARBA" id="ARBA00005953"/>
    </source>
</evidence>
<dbReference type="KEGG" id="acoa:RB602_00790"/>
<gene>
    <name evidence="4" type="ORF">RB602_00790</name>
</gene>
<keyword evidence="2 4" id="KW-0378">Hydrolase</keyword>
<reference evidence="4 5" key="1">
    <citation type="submission" date="2023-10" db="EMBL/GenBank/DDBJ databases">
        <title>Complete genome sequence of a Sphingomonadaceae bacterium.</title>
        <authorList>
            <person name="Yan C."/>
        </authorList>
    </citation>
    <scope>NUCLEOTIDE SEQUENCE [LARGE SCALE GENOMIC DNA]</scope>
    <source>
        <strain evidence="4 5">SCSIO 66989</strain>
    </source>
</reference>
<dbReference type="EMBL" id="CP136594">
    <property type="protein sequence ID" value="WOE75287.1"/>
    <property type="molecule type" value="Genomic_DNA"/>
</dbReference>
<evidence type="ECO:0000313" key="5">
    <source>
        <dbReference type="Proteomes" id="UP001302429"/>
    </source>
</evidence>
<dbReference type="Gene3D" id="3.10.129.10">
    <property type="entry name" value="Hotdog Thioesterase"/>
    <property type="match status" value="1"/>
</dbReference>
<dbReference type="EC" id="3.1.2.-" evidence="4"/>
<proteinExistence type="inferred from homology"/>
<dbReference type="PANTHER" id="PTHR31793">
    <property type="entry name" value="4-HYDROXYBENZOYL-COA THIOESTERASE FAMILY MEMBER"/>
    <property type="match status" value="1"/>
</dbReference>
<dbReference type="SUPFAM" id="SSF54637">
    <property type="entry name" value="Thioesterase/thiol ester dehydrase-isomerase"/>
    <property type="match status" value="1"/>
</dbReference>
<feature type="domain" description="Thioesterase" evidence="3">
    <location>
        <begin position="36"/>
        <end position="127"/>
    </location>
</feature>
<dbReference type="Pfam" id="PF03061">
    <property type="entry name" value="4HBT"/>
    <property type="match status" value="1"/>
</dbReference>
<dbReference type="InterPro" id="IPR006683">
    <property type="entry name" value="Thioestr_dom"/>
</dbReference>
<comment type="similarity">
    <text evidence="1">Belongs to the 4-hydroxybenzoyl-CoA thioesterase family.</text>
</comment>
<accession>A0AA97I0S0</accession>